<feature type="compositionally biased region" description="Basic residues" evidence="1">
    <location>
        <begin position="179"/>
        <end position="194"/>
    </location>
</feature>
<evidence type="ECO:0000256" key="1">
    <source>
        <dbReference type="SAM" id="MobiDB-lite"/>
    </source>
</evidence>
<comment type="caution">
    <text evidence="4">The sequence shown here is derived from an EMBL/GenBank/DDBJ whole genome shotgun (WGS) entry which is preliminary data.</text>
</comment>
<feature type="region of interest" description="Disordered" evidence="1">
    <location>
        <begin position="140"/>
        <end position="267"/>
    </location>
</feature>
<accession>A0A9P1CCF4</accession>
<name>A0A9P1CCF4_9DINO</name>
<keyword evidence="3" id="KW-0732">Signal</keyword>
<feature type="chain" id="PRO_5043270335" evidence="3">
    <location>
        <begin position="17"/>
        <end position="386"/>
    </location>
</feature>
<feature type="compositionally biased region" description="Basic and acidic residues" evidence="1">
    <location>
        <begin position="314"/>
        <end position="325"/>
    </location>
</feature>
<feature type="compositionally biased region" description="Low complexity" evidence="1">
    <location>
        <begin position="203"/>
        <end position="213"/>
    </location>
</feature>
<dbReference type="Proteomes" id="UP001152797">
    <property type="component" value="Unassembled WGS sequence"/>
</dbReference>
<keyword evidence="6" id="KW-1185">Reference proteome</keyword>
<organism evidence="4">
    <name type="scientific">Cladocopium goreaui</name>
    <dbReference type="NCBI Taxonomy" id="2562237"/>
    <lineage>
        <taxon>Eukaryota</taxon>
        <taxon>Sar</taxon>
        <taxon>Alveolata</taxon>
        <taxon>Dinophyceae</taxon>
        <taxon>Suessiales</taxon>
        <taxon>Symbiodiniaceae</taxon>
        <taxon>Cladocopium</taxon>
    </lineage>
</organism>
<evidence type="ECO:0000313" key="4">
    <source>
        <dbReference type="EMBL" id="CAI3989064.1"/>
    </source>
</evidence>
<feature type="region of interest" description="Disordered" evidence="1">
    <location>
        <begin position="280"/>
        <end position="386"/>
    </location>
</feature>
<feature type="signal peptide" evidence="3">
    <location>
        <begin position="1"/>
        <end position="16"/>
    </location>
</feature>
<keyword evidence="2" id="KW-0812">Transmembrane</keyword>
<evidence type="ECO:0000313" key="6">
    <source>
        <dbReference type="Proteomes" id="UP001152797"/>
    </source>
</evidence>
<reference evidence="4" key="1">
    <citation type="submission" date="2022-10" db="EMBL/GenBank/DDBJ databases">
        <authorList>
            <person name="Chen Y."/>
            <person name="Dougan E. K."/>
            <person name="Chan C."/>
            <person name="Rhodes N."/>
            <person name="Thang M."/>
        </authorList>
    </citation>
    <scope>NUCLEOTIDE SEQUENCE</scope>
</reference>
<proteinExistence type="predicted"/>
<dbReference type="AlphaFoldDB" id="A0A9P1CCF4"/>
<protein>
    <submittedName>
        <fullName evidence="4">Uncharacterized protein</fullName>
    </submittedName>
</protein>
<feature type="transmembrane region" description="Helical" evidence="2">
    <location>
        <begin position="95"/>
        <end position="120"/>
    </location>
</feature>
<feature type="compositionally biased region" description="Basic and acidic residues" evidence="1">
    <location>
        <begin position="57"/>
        <end position="68"/>
    </location>
</feature>
<evidence type="ECO:0000256" key="2">
    <source>
        <dbReference type="SAM" id="Phobius"/>
    </source>
</evidence>
<evidence type="ECO:0000256" key="3">
    <source>
        <dbReference type="SAM" id="SignalP"/>
    </source>
</evidence>
<keyword evidence="2" id="KW-1133">Transmembrane helix</keyword>
<sequence length="386" mass="42439">MRCWLWLPLLLGSAGSEELSPVLRKEKILPQAHSSRRKTWQVAVDASAAMHLDQLDHLDRTSIEEPRRRSNGSKSRVQGSLAQQKAKDISGETMYLTLVVVVLTGIALGVLIPLAVNYYYEEMATPPWLRDLLNEVAAPQREPGDAVPSSGPRAGEPAPRGRSVDEEIYARSPYESPRVRRQRSSSSSRRRRARAREARDAAARQAAPPQGEAVSYETSAGEADVSTGDDFEKATLVGLSKIPQEHPLGPKQISSDEAGDSPGSAAAARLRLLRNEWLQAAEGRGGRGITEKRVSEESTTAAEDSTSSSSLHRIVRDSRRGRSPDEPQTPKSSSSKRTVSFDNKVEVKNLESEHKLMKKRPESGSSQRSPKKEDRRVQGRSRSPKA</sequence>
<feature type="compositionally biased region" description="Polar residues" evidence="1">
    <location>
        <begin position="329"/>
        <end position="341"/>
    </location>
</feature>
<dbReference type="EMBL" id="CAMXCT010001332">
    <property type="protein sequence ID" value="CAI3989064.1"/>
    <property type="molecule type" value="Genomic_DNA"/>
</dbReference>
<feature type="compositionally biased region" description="Basic and acidic residues" evidence="1">
    <location>
        <begin position="343"/>
        <end position="362"/>
    </location>
</feature>
<dbReference type="EMBL" id="CAMXCT030001332">
    <property type="protein sequence ID" value="CAL4776376.1"/>
    <property type="molecule type" value="Genomic_DNA"/>
</dbReference>
<evidence type="ECO:0000313" key="5">
    <source>
        <dbReference type="EMBL" id="CAL1142439.1"/>
    </source>
</evidence>
<feature type="region of interest" description="Disordered" evidence="1">
    <location>
        <begin position="57"/>
        <end position="84"/>
    </location>
</feature>
<dbReference type="EMBL" id="CAMXCT020001332">
    <property type="protein sequence ID" value="CAL1142439.1"/>
    <property type="molecule type" value="Genomic_DNA"/>
</dbReference>
<keyword evidence="2" id="KW-0472">Membrane</keyword>
<reference evidence="5" key="2">
    <citation type="submission" date="2024-04" db="EMBL/GenBank/DDBJ databases">
        <authorList>
            <person name="Chen Y."/>
            <person name="Shah S."/>
            <person name="Dougan E. K."/>
            <person name="Thang M."/>
            <person name="Chan C."/>
        </authorList>
    </citation>
    <scope>NUCLEOTIDE SEQUENCE [LARGE SCALE GENOMIC DNA]</scope>
</reference>
<gene>
    <name evidence="4" type="ORF">C1SCF055_LOCUS16160</name>
</gene>
<feature type="compositionally biased region" description="Low complexity" evidence="1">
    <location>
        <begin position="297"/>
        <end position="310"/>
    </location>
</feature>
<feature type="compositionally biased region" description="Polar residues" evidence="1">
    <location>
        <begin position="72"/>
        <end position="83"/>
    </location>
</feature>